<dbReference type="InterPro" id="IPR009061">
    <property type="entry name" value="DNA-bd_dom_put_sf"/>
</dbReference>
<name>A0A7G9A4M7_9VIRU</name>
<dbReference type="SUPFAM" id="SSF46955">
    <property type="entry name" value="Putative DNA-binding domain"/>
    <property type="match status" value="1"/>
</dbReference>
<proteinExistence type="predicted"/>
<organism evidence="2">
    <name type="scientific">Bacteriophage sp</name>
    <dbReference type="NCBI Taxonomy" id="38018"/>
    <lineage>
        <taxon>Viruses</taxon>
    </lineage>
</organism>
<dbReference type="EMBL" id="MT840189">
    <property type="protein sequence ID" value="QNL31700.1"/>
    <property type="molecule type" value="Genomic_DNA"/>
</dbReference>
<evidence type="ECO:0008006" key="3">
    <source>
        <dbReference type="Google" id="ProtNLM"/>
    </source>
</evidence>
<sequence>MPTSFEIAKQTGIPDRTIRYWQAQGIVPKSGEMLEILTAIIAHYQKENSSNKEKKGALYEEEVRLTRARADKVELEVAEKEGTLIKVSEVVKVWSDYILACRAKLLSVPTKLAYELAGESDPLAIESILREVIDESLGELARPEFEGSSTVTNAGGDVVSATAEVDAE</sequence>
<feature type="region of interest" description="Disordered" evidence="1">
    <location>
        <begin position="145"/>
        <end position="168"/>
    </location>
</feature>
<evidence type="ECO:0000313" key="2">
    <source>
        <dbReference type="EMBL" id="QNL31700.1"/>
    </source>
</evidence>
<accession>A0A7G9A4M7</accession>
<evidence type="ECO:0000256" key="1">
    <source>
        <dbReference type="SAM" id="MobiDB-lite"/>
    </source>
</evidence>
<protein>
    <recommendedName>
        <fullName evidence="3">Terminase small subunit</fullName>
    </recommendedName>
</protein>
<reference evidence="2" key="1">
    <citation type="submission" date="2020-07" db="EMBL/GenBank/DDBJ databases">
        <title>Dissolved microcystin release linked to lysis of a Microcystis spp. bloom in Lake Erie (USA) attributed to a novel cyanophage.</title>
        <authorList>
            <person name="McKindles K.M."/>
            <person name="Manes M.A."/>
            <person name="DeMarco J.R."/>
            <person name="McClure A."/>
            <person name="McKay R.M."/>
            <person name="Davis T.W."/>
            <person name="Bullerjahn G.S."/>
        </authorList>
    </citation>
    <scope>NUCLEOTIDE SEQUENCE</scope>
</reference>